<dbReference type="PRINTS" id="PR00455">
    <property type="entry name" value="HTHTETR"/>
</dbReference>
<gene>
    <name evidence="7" type="ORF">FK256_11870</name>
</gene>
<dbReference type="InterPro" id="IPR009057">
    <property type="entry name" value="Homeodomain-like_sf"/>
</dbReference>
<dbReference type="GO" id="GO:0000976">
    <property type="term" value="F:transcription cis-regulatory region binding"/>
    <property type="evidence" value="ECO:0007669"/>
    <property type="project" value="TreeGrafter"/>
</dbReference>
<name>A0A508A211_9ACTO</name>
<dbReference type="SUPFAM" id="SSF46689">
    <property type="entry name" value="Homeodomain-like"/>
    <property type="match status" value="1"/>
</dbReference>
<evidence type="ECO:0000256" key="4">
    <source>
        <dbReference type="PROSITE-ProRule" id="PRU00335"/>
    </source>
</evidence>
<dbReference type="Pfam" id="PF00440">
    <property type="entry name" value="TetR_N"/>
    <property type="match status" value="1"/>
</dbReference>
<dbReference type="SUPFAM" id="SSF48498">
    <property type="entry name" value="Tetracyclin repressor-like, C-terminal domain"/>
    <property type="match status" value="1"/>
</dbReference>
<comment type="caution">
    <text evidence="7">The sequence shown here is derived from an EMBL/GenBank/DDBJ whole genome shotgun (WGS) entry which is preliminary data.</text>
</comment>
<keyword evidence="1" id="KW-0805">Transcription regulation</keyword>
<dbReference type="GO" id="GO:0003700">
    <property type="term" value="F:DNA-binding transcription factor activity"/>
    <property type="evidence" value="ECO:0007669"/>
    <property type="project" value="TreeGrafter"/>
</dbReference>
<protein>
    <submittedName>
        <fullName evidence="7">TetR/AcrR family transcriptional regulator</fullName>
    </submittedName>
</protein>
<proteinExistence type="predicted"/>
<dbReference type="Proteomes" id="UP000319010">
    <property type="component" value="Unassembled WGS sequence"/>
</dbReference>
<evidence type="ECO:0000313" key="7">
    <source>
        <dbReference type="EMBL" id="TQD41928.1"/>
    </source>
</evidence>
<feature type="region of interest" description="Disordered" evidence="5">
    <location>
        <begin position="208"/>
        <end position="234"/>
    </location>
</feature>
<evidence type="ECO:0000259" key="6">
    <source>
        <dbReference type="PROSITE" id="PS50977"/>
    </source>
</evidence>
<evidence type="ECO:0000256" key="2">
    <source>
        <dbReference type="ARBA" id="ARBA00023125"/>
    </source>
</evidence>
<dbReference type="Gene3D" id="1.10.357.10">
    <property type="entry name" value="Tetracycline Repressor, domain 2"/>
    <property type="match status" value="1"/>
</dbReference>
<dbReference type="PANTHER" id="PTHR30055:SF234">
    <property type="entry name" value="HTH-TYPE TRANSCRIPTIONAL REGULATOR BETI"/>
    <property type="match status" value="1"/>
</dbReference>
<keyword evidence="3" id="KW-0804">Transcription</keyword>
<dbReference type="InterPro" id="IPR036271">
    <property type="entry name" value="Tet_transcr_reg_TetR-rel_C_sf"/>
</dbReference>
<dbReference type="AlphaFoldDB" id="A0A508A211"/>
<sequence length="234" mass="25611">MANDRSPSTRDRLLDAALERFSRDGWGGTSIRDLARDVGVREGSVYKHFASKQAIFDALVDRADARMAEVAASLGVSVDSPDAALPAYLGIDEDRLVAVAEGFFDAVLHDPELAALRRLFIVSQYRDPELGRRLRHYWIEQPIAFQAEIFAGLIRVGEFRSGLDPQATALAFFGPILTLLQLAESGDDAEERARALLRAHVRHFGATHRPQMPDAAGSAVSDQAAQTLDEATEP</sequence>
<dbReference type="RefSeq" id="WP_141424900.1">
    <property type="nucleotide sequence ID" value="NZ_JASPFB010000013.1"/>
</dbReference>
<reference evidence="7 8" key="1">
    <citation type="submission" date="2019-06" db="EMBL/GenBank/DDBJ databases">
        <title>Draft genome sequence of Actinomyces johnsonii CCUG 34287T.</title>
        <authorList>
            <person name="Salva-Serra F."/>
            <person name="Cardew S."/>
            <person name="Moore E."/>
        </authorList>
    </citation>
    <scope>NUCLEOTIDE SEQUENCE [LARGE SCALE GENOMIC DNA]</scope>
    <source>
        <strain evidence="7 8">CCUG 34287</strain>
    </source>
</reference>
<dbReference type="PANTHER" id="PTHR30055">
    <property type="entry name" value="HTH-TYPE TRANSCRIPTIONAL REGULATOR RUTR"/>
    <property type="match status" value="1"/>
</dbReference>
<feature type="domain" description="HTH tetR-type" evidence="6">
    <location>
        <begin position="7"/>
        <end position="67"/>
    </location>
</feature>
<organism evidence="7 8">
    <name type="scientific">Actinomyces johnsonii</name>
    <dbReference type="NCBI Taxonomy" id="544581"/>
    <lineage>
        <taxon>Bacteria</taxon>
        <taxon>Bacillati</taxon>
        <taxon>Actinomycetota</taxon>
        <taxon>Actinomycetes</taxon>
        <taxon>Actinomycetales</taxon>
        <taxon>Actinomycetaceae</taxon>
        <taxon>Actinomyces</taxon>
    </lineage>
</organism>
<feature type="DNA-binding region" description="H-T-H motif" evidence="4">
    <location>
        <begin position="30"/>
        <end position="49"/>
    </location>
</feature>
<dbReference type="PROSITE" id="PS50977">
    <property type="entry name" value="HTH_TETR_2"/>
    <property type="match status" value="1"/>
</dbReference>
<evidence type="ECO:0000256" key="1">
    <source>
        <dbReference type="ARBA" id="ARBA00023015"/>
    </source>
</evidence>
<keyword evidence="2 4" id="KW-0238">DNA-binding</keyword>
<evidence type="ECO:0000313" key="8">
    <source>
        <dbReference type="Proteomes" id="UP000319010"/>
    </source>
</evidence>
<dbReference type="EMBL" id="VICB01000020">
    <property type="protein sequence ID" value="TQD41928.1"/>
    <property type="molecule type" value="Genomic_DNA"/>
</dbReference>
<dbReference type="InterPro" id="IPR050109">
    <property type="entry name" value="HTH-type_TetR-like_transc_reg"/>
</dbReference>
<evidence type="ECO:0000256" key="5">
    <source>
        <dbReference type="SAM" id="MobiDB-lite"/>
    </source>
</evidence>
<accession>A0A508A211</accession>
<evidence type="ECO:0000256" key="3">
    <source>
        <dbReference type="ARBA" id="ARBA00023163"/>
    </source>
</evidence>
<dbReference type="InterPro" id="IPR001647">
    <property type="entry name" value="HTH_TetR"/>
</dbReference>